<organism evidence="12 13">
    <name type="scientific">Gordonia rubripertincta</name>
    <name type="common">Rhodococcus corallinus</name>
    <dbReference type="NCBI Taxonomy" id="36822"/>
    <lineage>
        <taxon>Bacteria</taxon>
        <taxon>Bacillati</taxon>
        <taxon>Actinomycetota</taxon>
        <taxon>Actinomycetes</taxon>
        <taxon>Mycobacteriales</taxon>
        <taxon>Gordoniaceae</taxon>
        <taxon>Gordonia</taxon>
    </lineage>
</organism>
<comment type="subunit">
    <text evidence="11">Monomer.</text>
</comment>
<keyword evidence="7 11" id="KW-0418">Kinase</keyword>
<evidence type="ECO:0000256" key="11">
    <source>
        <dbReference type="HAMAP-Rule" id="MF_00109"/>
    </source>
</evidence>
<feature type="binding site" evidence="11">
    <location>
        <position position="125"/>
    </location>
    <ligand>
        <name>substrate</name>
    </ligand>
</feature>
<proteinExistence type="inferred from homology"/>
<dbReference type="PRINTS" id="PR01100">
    <property type="entry name" value="SHIKIMTKNASE"/>
</dbReference>
<dbReference type="HAMAP" id="MF_00109">
    <property type="entry name" value="Shikimate_kinase"/>
    <property type="match status" value="1"/>
</dbReference>
<keyword evidence="11" id="KW-0460">Magnesium</keyword>
<evidence type="ECO:0000256" key="10">
    <source>
        <dbReference type="ARBA" id="ARBA00048567"/>
    </source>
</evidence>
<keyword evidence="11" id="KW-0963">Cytoplasm</keyword>
<dbReference type="RefSeq" id="WP_084836944.1">
    <property type="nucleotide sequence ID" value="NZ_JAPWIE010000003.1"/>
</dbReference>
<comment type="caution">
    <text evidence="11">Lacks conserved residue(s) required for the propagation of feature annotation.</text>
</comment>
<evidence type="ECO:0000256" key="1">
    <source>
        <dbReference type="ARBA" id="ARBA00004842"/>
    </source>
</evidence>
<dbReference type="PROSITE" id="PS01128">
    <property type="entry name" value="SHIKIMATE_KINASE"/>
    <property type="match status" value="1"/>
</dbReference>
<feature type="binding site" evidence="11">
    <location>
        <position position="6"/>
    </location>
    <ligand>
        <name>Mg(2+)</name>
        <dbReference type="ChEBI" id="CHEBI:18420"/>
    </ligand>
</feature>
<dbReference type="PANTHER" id="PTHR21087">
    <property type="entry name" value="SHIKIMATE KINASE"/>
    <property type="match status" value="1"/>
</dbReference>
<dbReference type="InterPro" id="IPR000623">
    <property type="entry name" value="Shikimate_kinase/TSH1"/>
</dbReference>
<feature type="binding site" evidence="11">
    <location>
        <begin position="2"/>
        <end position="7"/>
    </location>
    <ligand>
        <name>ATP</name>
        <dbReference type="ChEBI" id="CHEBI:30616"/>
    </ligand>
</feature>
<comment type="similarity">
    <text evidence="2 11">Belongs to the shikimate kinase family.</text>
</comment>
<dbReference type="SUPFAM" id="SSF52540">
    <property type="entry name" value="P-loop containing nucleoside triphosphate hydrolases"/>
    <property type="match status" value="1"/>
</dbReference>
<sequence>MGSGKTTVGQQLARALKVAWIDSDSEIERRAGRSIPQIFTTDGESAFRDLEEQVVADLLAEHTGVLSLGGGAVLSTRTRERLAGHPVVYLKMSAEQGFSRVSNSDRPLLRAEDPAAVYRDLLAERDPIYHTVATIVVDAHPHQRRVADDIIAALSTQEATQ</sequence>
<feature type="binding site" evidence="11">
    <location>
        <position position="106"/>
    </location>
    <ligand>
        <name>ATP</name>
        <dbReference type="ChEBI" id="CHEBI:30616"/>
    </ligand>
</feature>
<protein>
    <recommendedName>
        <fullName evidence="3 11">Shikimate kinase</fullName>
        <shortName evidence="11">SK</shortName>
        <ecNumber evidence="3 11">2.7.1.71</ecNumber>
    </recommendedName>
</protein>
<keyword evidence="6 11" id="KW-0547">Nucleotide-binding</keyword>
<dbReference type="Gene3D" id="3.40.50.300">
    <property type="entry name" value="P-loop containing nucleotide triphosphate hydrolases"/>
    <property type="match status" value="1"/>
</dbReference>
<evidence type="ECO:0000256" key="7">
    <source>
        <dbReference type="ARBA" id="ARBA00022777"/>
    </source>
</evidence>
<dbReference type="CDD" id="cd00464">
    <property type="entry name" value="SK"/>
    <property type="match status" value="1"/>
</dbReference>
<evidence type="ECO:0000313" key="13">
    <source>
        <dbReference type="Proteomes" id="UP001067235"/>
    </source>
</evidence>
<dbReference type="InterPro" id="IPR027417">
    <property type="entry name" value="P-loop_NTPase"/>
</dbReference>
<evidence type="ECO:0000256" key="4">
    <source>
        <dbReference type="ARBA" id="ARBA00022605"/>
    </source>
</evidence>
<keyword evidence="13" id="KW-1185">Reference proteome</keyword>
<dbReference type="InterPro" id="IPR023000">
    <property type="entry name" value="Shikimate_kinase_CS"/>
</dbReference>
<accession>A0ABT4MUP1</accession>
<comment type="subcellular location">
    <subcellularLocation>
        <location evidence="11">Cytoplasm</location>
    </subcellularLocation>
</comment>
<keyword evidence="5 11" id="KW-0808">Transferase</keyword>
<dbReference type="EC" id="2.7.1.71" evidence="3 11"/>
<dbReference type="Pfam" id="PF01202">
    <property type="entry name" value="SKI"/>
    <property type="match status" value="1"/>
</dbReference>
<keyword evidence="11" id="KW-0479">Metal-binding</keyword>
<dbReference type="Proteomes" id="UP001067235">
    <property type="component" value="Unassembled WGS sequence"/>
</dbReference>
<feature type="binding site" evidence="11">
    <location>
        <position position="24"/>
    </location>
    <ligand>
        <name>substrate</name>
    </ligand>
</feature>
<comment type="pathway">
    <text evidence="1 11">Metabolic intermediate biosynthesis; chorismate biosynthesis; chorismate from D-erythrose 4-phosphate and phosphoenolpyruvate: step 5/7.</text>
</comment>
<evidence type="ECO:0000256" key="5">
    <source>
        <dbReference type="ARBA" id="ARBA00022679"/>
    </source>
</evidence>
<comment type="function">
    <text evidence="11">Catalyzes the specific phosphorylation of the 3-hydroxyl group of shikimic acid using ATP as a cosubstrate.</text>
</comment>
<evidence type="ECO:0000256" key="8">
    <source>
        <dbReference type="ARBA" id="ARBA00022840"/>
    </source>
</evidence>
<feature type="binding site" evidence="11">
    <location>
        <position position="48"/>
    </location>
    <ligand>
        <name>substrate</name>
    </ligand>
</feature>
<evidence type="ECO:0000313" key="12">
    <source>
        <dbReference type="EMBL" id="MCZ4550554.1"/>
    </source>
</evidence>
<reference evidence="12" key="1">
    <citation type="submission" date="2022-12" db="EMBL/GenBank/DDBJ databases">
        <authorList>
            <person name="Krivoruchko A.V."/>
            <person name="Elkin A."/>
        </authorList>
    </citation>
    <scope>NUCLEOTIDE SEQUENCE</scope>
    <source>
        <strain evidence="12">IEGM 1388</strain>
    </source>
</reference>
<dbReference type="EMBL" id="JAPWIE010000003">
    <property type="protein sequence ID" value="MCZ4550554.1"/>
    <property type="molecule type" value="Genomic_DNA"/>
</dbReference>
<evidence type="ECO:0000256" key="9">
    <source>
        <dbReference type="ARBA" id="ARBA00023141"/>
    </source>
</evidence>
<feature type="binding site" evidence="11">
    <location>
        <position position="70"/>
    </location>
    <ligand>
        <name>substrate</name>
    </ligand>
</feature>
<gene>
    <name evidence="11" type="primary">aroK</name>
    <name evidence="12" type="ORF">O4213_11235</name>
</gene>
<dbReference type="InterPro" id="IPR031322">
    <property type="entry name" value="Shikimate/glucono_kinase"/>
</dbReference>
<dbReference type="PANTHER" id="PTHR21087:SF16">
    <property type="entry name" value="SHIKIMATE KINASE 1, CHLOROPLASTIC"/>
    <property type="match status" value="1"/>
</dbReference>
<name>A0ABT4MUP1_GORRU</name>
<comment type="caution">
    <text evidence="12">The sequence shown here is derived from an EMBL/GenBank/DDBJ whole genome shotgun (WGS) entry which is preliminary data.</text>
</comment>
<evidence type="ECO:0000256" key="6">
    <source>
        <dbReference type="ARBA" id="ARBA00022741"/>
    </source>
</evidence>
<keyword evidence="9 11" id="KW-0057">Aromatic amino acid biosynthesis</keyword>
<comment type="catalytic activity">
    <reaction evidence="10 11">
        <text>shikimate + ATP = 3-phosphoshikimate + ADP + H(+)</text>
        <dbReference type="Rhea" id="RHEA:13121"/>
        <dbReference type="ChEBI" id="CHEBI:15378"/>
        <dbReference type="ChEBI" id="CHEBI:30616"/>
        <dbReference type="ChEBI" id="CHEBI:36208"/>
        <dbReference type="ChEBI" id="CHEBI:145989"/>
        <dbReference type="ChEBI" id="CHEBI:456216"/>
        <dbReference type="EC" id="2.7.1.71"/>
    </reaction>
</comment>
<evidence type="ECO:0000256" key="3">
    <source>
        <dbReference type="ARBA" id="ARBA00012154"/>
    </source>
</evidence>
<dbReference type="GO" id="GO:0016301">
    <property type="term" value="F:kinase activity"/>
    <property type="evidence" value="ECO:0007669"/>
    <property type="project" value="UniProtKB-KW"/>
</dbReference>
<keyword evidence="4 11" id="KW-0028">Amino-acid biosynthesis</keyword>
<evidence type="ECO:0000256" key="2">
    <source>
        <dbReference type="ARBA" id="ARBA00006997"/>
    </source>
</evidence>
<keyword evidence="8 11" id="KW-0067">ATP-binding</keyword>
<comment type="cofactor">
    <cofactor evidence="11">
        <name>Mg(2+)</name>
        <dbReference type="ChEBI" id="CHEBI:18420"/>
    </cofactor>
    <text evidence="11">Binds 1 Mg(2+) ion per subunit.</text>
</comment>